<feature type="non-terminal residue" evidence="2">
    <location>
        <position position="1"/>
    </location>
</feature>
<evidence type="ECO:0000313" key="2">
    <source>
        <dbReference type="EMBL" id="EZA57869.1"/>
    </source>
</evidence>
<accession>A0A026WRZ0</accession>
<keyword evidence="3" id="KW-1185">Reference proteome</keyword>
<gene>
    <name evidence="2" type="ORF">X777_00971</name>
</gene>
<name>A0A026WRZ0_OOCBI</name>
<protein>
    <submittedName>
        <fullName evidence="2">Uncharacterized protein</fullName>
    </submittedName>
</protein>
<keyword evidence="1" id="KW-0812">Transmembrane</keyword>
<proteinExistence type="predicted"/>
<reference evidence="2 3" key="1">
    <citation type="journal article" date="2014" name="Curr. Biol.">
        <title>The genome of the clonal raider ant Cerapachys biroi.</title>
        <authorList>
            <person name="Oxley P.R."/>
            <person name="Ji L."/>
            <person name="Fetter-Pruneda I."/>
            <person name="McKenzie S.K."/>
            <person name="Li C."/>
            <person name="Hu H."/>
            <person name="Zhang G."/>
            <person name="Kronauer D.J."/>
        </authorList>
    </citation>
    <scope>NUCLEOTIDE SEQUENCE [LARGE SCALE GENOMIC DNA]</scope>
</reference>
<keyword evidence="1" id="KW-0472">Membrane</keyword>
<sequence length="143" mass="16241">CFRAASPIIMLTFQFSQAIVLSAAIFLVCAHPTRRQEVRPLCVGCGDECDKCEFGFTISALCGIPECRRVSKTVTRSTPHNCVTCCLATKQLSLKSPTENNKDGKKIRETRRAKFKKLNRMSCLDFRESKQEVKIFQLMLFRL</sequence>
<evidence type="ECO:0000256" key="1">
    <source>
        <dbReference type="SAM" id="Phobius"/>
    </source>
</evidence>
<dbReference type="EMBL" id="KK107139">
    <property type="protein sequence ID" value="EZA57869.1"/>
    <property type="molecule type" value="Genomic_DNA"/>
</dbReference>
<feature type="transmembrane region" description="Helical" evidence="1">
    <location>
        <begin position="6"/>
        <end position="29"/>
    </location>
</feature>
<keyword evidence="1" id="KW-1133">Transmembrane helix</keyword>
<dbReference type="AlphaFoldDB" id="A0A026WRZ0"/>
<dbReference type="Proteomes" id="UP000053097">
    <property type="component" value="Unassembled WGS sequence"/>
</dbReference>
<organism evidence="2 3">
    <name type="scientific">Ooceraea biroi</name>
    <name type="common">Clonal raider ant</name>
    <name type="synonym">Cerapachys biroi</name>
    <dbReference type="NCBI Taxonomy" id="2015173"/>
    <lineage>
        <taxon>Eukaryota</taxon>
        <taxon>Metazoa</taxon>
        <taxon>Ecdysozoa</taxon>
        <taxon>Arthropoda</taxon>
        <taxon>Hexapoda</taxon>
        <taxon>Insecta</taxon>
        <taxon>Pterygota</taxon>
        <taxon>Neoptera</taxon>
        <taxon>Endopterygota</taxon>
        <taxon>Hymenoptera</taxon>
        <taxon>Apocrita</taxon>
        <taxon>Aculeata</taxon>
        <taxon>Formicoidea</taxon>
        <taxon>Formicidae</taxon>
        <taxon>Dorylinae</taxon>
        <taxon>Ooceraea</taxon>
    </lineage>
</organism>
<dbReference type="OrthoDB" id="5976811at2759"/>
<evidence type="ECO:0000313" key="3">
    <source>
        <dbReference type="Proteomes" id="UP000053097"/>
    </source>
</evidence>